<sequence length="146" mass="15224">MNTKTLLPLTAAALFAACTASMLLSARDFSNAPLASSAVSDTIVDLPTVTVRPAAEDLAWYQSHKIVDLAAVTVRPEAADLAYYQASKKIVDLAAVTVRPAAEDLAVYLASQAADIVDLPAVTVRPSAEDVETVIGVATLATQIAR</sequence>
<reference evidence="2" key="2">
    <citation type="submission" date="2021-03" db="EMBL/GenBank/DDBJ databases">
        <authorList>
            <person name="Cao W."/>
        </authorList>
    </citation>
    <scope>NUCLEOTIDE SEQUENCE</scope>
    <source>
        <strain evidence="2">110414</strain>
    </source>
</reference>
<dbReference type="Proteomes" id="UP000673447">
    <property type="component" value="Unassembled WGS sequence"/>
</dbReference>
<organism evidence="2 3">
    <name type="scientific">Pseudoxanthomonas helianthi</name>
    <dbReference type="NCBI Taxonomy" id="1453541"/>
    <lineage>
        <taxon>Bacteria</taxon>
        <taxon>Pseudomonadati</taxon>
        <taxon>Pseudomonadota</taxon>
        <taxon>Gammaproteobacteria</taxon>
        <taxon>Lysobacterales</taxon>
        <taxon>Lysobacteraceae</taxon>
        <taxon>Pseudoxanthomonas</taxon>
    </lineage>
</organism>
<gene>
    <name evidence="2" type="ORF">J5837_06460</name>
</gene>
<evidence type="ECO:0000256" key="1">
    <source>
        <dbReference type="SAM" id="SignalP"/>
    </source>
</evidence>
<accession>A0A940X2U7</accession>
<keyword evidence="1" id="KW-0732">Signal</keyword>
<reference evidence="2" key="1">
    <citation type="journal article" date="2016" name="Int. J. Syst. Evol. Microbiol.">
        <title>Pseudoxanthomonas helianthi sp. nov., isolated from roots of Jerusalem artichoke (Helianthus tuberosus).</title>
        <authorList>
            <person name="Kittiwongwattana C."/>
            <person name="Thawai C."/>
        </authorList>
    </citation>
    <scope>NUCLEOTIDE SEQUENCE</scope>
    <source>
        <strain evidence="2">110414</strain>
    </source>
</reference>
<proteinExistence type="predicted"/>
<evidence type="ECO:0000313" key="3">
    <source>
        <dbReference type="Proteomes" id="UP000673447"/>
    </source>
</evidence>
<dbReference type="PROSITE" id="PS51257">
    <property type="entry name" value="PROKAR_LIPOPROTEIN"/>
    <property type="match status" value="1"/>
</dbReference>
<feature type="signal peptide" evidence="1">
    <location>
        <begin position="1"/>
        <end position="26"/>
    </location>
</feature>
<protein>
    <submittedName>
        <fullName evidence="2">Uncharacterized protein</fullName>
    </submittedName>
</protein>
<name>A0A940X2U7_9GAMM</name>
<keyword evidence="3" id="KW-1185">Reference proteome</keyword>
<dbReference type="EMBL" id="JAGKTC010000001">
    <property type="protein sequence ID" value="MBP3984067.1"/>
    <property type="molecule type" value="Genomic_DNA"/>
</dbReference>
<feature type="chain" id="PRO_5037681735" evidence="1">
    <location>
        <begin position="27"/>
        <end position="146"/>
    </location>
</feature>
<comment type="caution">
    <text evidence="2">The sequence shown here is derived from an EMBL/GenBank/DDBJ whole genome shotgun (WGS) entry which is preliminary data.</text>
</comment>
<dbReference type="AlphaFoldDB" id="A0A940X2U7"/>
<dbReference type="RefSeq" id="WP_210535862.1">
    <property type="nucleotide sequence ID" value="NZ_JAGKTC010000001.1"/>
</dbReference>
<evidence type="ECO:0000313" key="2">
    <source>
        <dbReference type="EMBL" id="MBP3984067.1"/>
    </source>
</evidence>